<dbReference type="InterPro" id="IPR049874">
    <property type="entry name" value="ROK_cs"/>
</dbReference>
<dbReference type="CDD" id="cd23669">
    <property type="entry name" value="GH55_SacteLam55A-like"/>
    <property type="match status" value="1"/>
</dbReference>
<dbReference type="SUPFAM" id="SSF53067">
    <property type="entry name" value="Actin-like ATPase domain"/>
    <property type="match status" value="1"/>
</dbReference>
<dbReference type="PROSITE" id="PS50022">
    <property type="entry name" value="FA58C_3"/>
    <property type="match status" value="1"/>
</dbReference>
<dbReference type="EMBL" id="SAIY01000008">
    <property type="protein sequence ID" value="NGM15066.1"/>
    <property type="molecule type" value="Genomic_DNA"/>
</dbReference>
<feature type="transmembrane region" description="Helical" evidence="3">
    <location>
        <begin position="334"/>
        <end position="355"/>
    </location>
</feature>
<organism evidence="5 6">
    <name type="scientific">Verrucosispora sioxanthis</name>
    <dbReference type="NCBI Taxonomy" id="2499994"/>
    <lineage>
        <taxon>Bacteria</taxon>
        <taxon>Bacillati</taxon>
        <taxon>Actinomycetota</taxon>
        <taxon>Actinomycetes</taxon>
        <taxon>Micromonosporales</taxon>
        <taxon>Micromonosporaceae</taxon>
        <taxon>Micromonospora</taxon>
    </lineage>
</organism>
<keyword evidence="3" id="KW-1133">Transmembrane helix</keyword>
<dbReference type="InterPro" id="IPR043129">
    <property type="entry name" value="ATPase_NBD"/>
</dbReference>
<dbReference type="SUPFAM" id="SSF49785">
    <property type="entry name" value="Galactose-binding domain-like"/>
    <property type="match status" value="1"/>
</dbReference>
<dbReference type="Gene3D" id="3.30.420.40">
    <property type="match status" value="2"/>
</dbReference>
<keyword evidence="3" id="KW-0812">Transmembrane</keyword>
<dbReference type="SUPFAM" id="SSF46785">
    <property type="entry name" value="Winged helix' DNA-binding domain"/>
    <property type="match status" value="1"/>
</dbReference>
<feature type="compositionally biased region" description="Low complexity" evidence="2">
    <location>
        <begin position="572"/>
        <end position="587"/>
    </location>
</feature>
<dbReference type="InterPro" id="IPR008979">
    <property type="entry name" value="Galactose-bd-like_sf"/>
</dbReference>
<evidence type="ECO:0000313" key="6">
    <source>
        <dbReference type="Proteomes" id="UP000478148"/>
    </source>
</evidence>
<dbReference type="InterPro" id="IPR059186">
    <property type="entry name" value="SACTE_4363"/>
</dbReference>
<protein>
    <submittedName>
        <fullName evidence="5">ROK family protein</fullName>
    </submittedName>
</protein>
<dbReference type="InterPro" id="IPR036390">
    <property type="entry name" value="WH_DNA-bd_sf"/>
</dbReference>
<keyword evidence="3" id="KW-0472">Membrane</keyword>
<evidence type="ECO:0000259" key="4">
    <source>
        <dbReference type="PROSITE" id="PS50022"/>
    </source>
</evidence>
<dbReference type="Pfam" id="PF00480">
    <property type="entry name" value="ROK"/>
    <property type="match status" value="1"/>
</dbReference>
<feature type="compositionally biased region" description="Low complexity" evidence="2">
    <location>
        <begin position="408"/>
        <end position="420"/>
    </location>
</feature>
<evidence type="ECO:0000256" key="2">
    <source>
        <dbReference type="SAM" id="MobiDB-lite"/>
    </source>
</evidence>
<dbReference type="Gene3D" id="2.160.20.10">
    <property type="entry name" value="Single-stranded right-handed beta-helix, Pectin lyase-like"/>
    <property type="match status" value="1"/>
</dbReference>
<comment type="similarity">
    <text evidence="1">Belongs to the ROK (NagC/XylR) family.</text>
</comment>
<keyword evidence="6" id="KW-1185">Reference proteome</keyword>
<dbReference type="PROSITE" id="PS01125">
    <property type="entry name" value="ROK"/>
    <property type="match status" value="1"/>
</dbReference>
<proteinExistence type="inferred from homology"/>
<feature type="region of interest" description="Disordered" evidence="2">
    <location>
        <begin position="359"/>
        <end position="466"/>
    </location>
</feature>
<dbReference type="InterPro" id="IPR000600">
    <property type="entry name" value="ROK"/>
</dbReference>
<evidence type="ECO:0000256" key="1">
    <source>
        <dbReference type="ARBA" id="ARBA00006479"/>
    </source>
</evidence>
<dbReference type="Gene3D" id="2.60.120.260">
    <property type="entry name" value="Galactose-binding domain-like"/>
    <property type="match status" value="1"/>
</dbReference>
<gene>
    <name evidence="5" type="ORF">ENC19_21675</name>
</gene>
<feature type="region of interest" description="Disordered" evidence="2">
    <location>
        <begin position="550"/>
        <end position="607"/>
    </location>
</feature>
<accession>A0A6M1L9Z1</accession>
<feature type="compositionally biased region" description="Low complexity" evidence="2">
    <location>
        <begin position="368"/>
        <end position="381"/>
    </location>
</feature>
<dbReference type="Proteomes" id="UP000478148">
    <property type="component" value="Unassembled WGS sequence"/>
</dbReference>
<comment type="caution">
    <text evidence="5">The sequence shown here is derived from an EMBL/GenBank/DDBJ whole genome shotgun (WGS) entry which is preliminary data.</text>
</comment>
<evidence type="ECO:0000313" key="5">
    <source>
        <dbReference type="EMBL" id="NGM15066.1"/>
    </source>
</evidence>
<dbReference type="InterPro" id="IPR000421">
    <property type="entry name" value="FA58C"/>
</dbReference>
<dbReference type="PANTHER" id="PTHR18964">
    <property type="entry name" value="ROK (REPRESSOR, ORF, KINASE) FAMILY"/>
    <property type="match status" value="1"/>
</dbReference>
<dbReference type="PANTHER" id="PTHR18964:SF149">
    <property type="entry name" value="BIFUNCTIONAL UDP-N-ACETYLGLUCOSAMINE 2-EPIMERASE_N-ACETYLMANNOSAMINE KINASE"/>
    <property type="match status" value="1"/>
</dbReference>
<name>A0A6M1L9Z1_9ACTN</name>
<reference evidence="5 6" key="1">
    <citation type="submission" date="2020-02" db="EMBL/GenBank/DDBJ databases">
        <title>Draft Genome Sequence of Verrucosispora sp. Strain CWR15, Isolated from Gulf of Mexico Sponge.</title>
        <authorList>
            <person name="Kennedy S.J."/>
            <person name="Cella E."/>
            <person name="Azarian T."/>
            <person name="Baker B.J."/>
            <person name="Shaw L.N."/>
        </authorList>
    </citation>
    <scope>NUCLEOTIDE SEQUENCE [LARGE SCALE GENOMIC DNA]</scope>
    <source>
        <strain evidence="5 6">CWR15</strain>
    </source>
</reference>
<dbReference type="InterPro" id="IPR036388">
    <property type="entry name" value="WH-like_DNA-bd_sf"/>
</dbReference>
<feature type="domain" description="F5/8 type C" evidence="4">
    <location>
        <begin position="623"/>
        <end position="764"/>
    </location>
</feature>
<sequence length="1332" mass="140760">MELARATNRSVRLRNRSALLSRIFLDGPLTRQDLVRGTGLSQPAVSNVVGDLIDEGLVMEAGAAESDGGRPSMMLRVAPRHAVVVGVDVGETRVRVELFDLTMTVLGSVEYPLEHNGTEPATVAGHVLAGLDRVLADAGITRSEVLGVGIGVSGVVEQGTHAIVDAQTLGWHRVPLQRLIAEGTDLPLHLDNGAKTLGQAEMWFGAGRGARHAVFALVGSGVGAAVVTNGVTYRGASSSAGEWGHTTLVYGGRPCRCGARGCLEAYVGAEAVIDRYREARRGRPVPGEDEESQLGALVAAAEKSATARRILDETADYLGAGVANLINLFNPERVVLGGWAAMALGGLLPAIRAAAGRQACARRTRRPPSSWAGSASTRSRSAPPPSPSPACLPTAAPAADGDPHGRRPQTPGRPRTPGRPARLRLGRNVIRRQPSPAGTSPRAGIPATRSAEPSPSATSRPTGQLPTARFALLQPTQRSRSVAPRGRAAPYLQGATAAQRLLRGLKQSKAWRAQLERAAEGDTLSEVHSVSSTGRVQIDVLTATQRRRNTLRQARSPHSGANPAASSCGSVSRPESPSRPSSAAPRPTGDVMTPSVSLVPTAPGRRPRTRSLLTGLAVALAAALVPTVGAVPAQAAPVLLSQGRPATASSTEGGAFPASAAVDGNTGTRWSSAFSDPQWLRVDLGSRATITGVTLRWEAAYARAFQIQTSDDGTAWTTIHNTTNGGGGTQTLTVTGSGRYVRMYGTQRGTGYGYSLWEFQVFGEFGGGGPGDPVEPTDPRNPNFGPNTYVFDPATPTATIQSRLNTIFSQQETNQFGPQRYAVLFKPGNYTADVNLGFFTQVAGLGMSPDDVNLNGHVRAEAAWFGGNATQNFWRAAENLSVTLPAGTVVERWAVSQAAPYRRMHLRGGQNQIQLWDGYTGWSSGGLMADTRIDGLVVSGSQQQWYSRNSEFGNGWTGSVWNMVFQGVAGAPTPNFPNPSHTVIPTTPLVREKPFLYVDGTGEYRVFVPALRANSAGTSWYNKTPAGSSISLADFFVVRPGTSAATINNALAQGRHLLFTPGVHRVTEPIQVNRANTVALGLGLATIQADNGTVAMRVADVDGVKVAGIMFEAGAVSSPVLMEVGPTGSTASHAANPTSLHDVFFRIGGPGVGRAATSLVVNSDNVIGDHMWLWRADHGDGVGWTVNTADTGLIVNGDDVTMYGLFVEHYQKYQTIWNGNGGRTYFYQNELPYDPPNQAAWINGSTRGYAAYKVANSVTSHQAWGLGSYAYFNVDPSVVAERSFEVPNNPNVRFTNMVTVSLGGVGTINRMINNVGNTVNASNQVSYLTAYP</sequence>
<feature type="transmembrane region" description="Helical" evidence="3">
    <location>
        <begin position="612"/>
        <end position="631"/>
    </location>
</feature>
<dbReference type="Pfam" id="PF00754">
    <property type="entry name" value="F5_F8_type_C"/>
    <property type="match status" value="1"/>
</dbReference>
<dbReference type="InterPro" id="IPR012334">
    <property type="entry name" value="Pectin_lyas_fold"/>
</dbReference>
<feature type="compositionally biased region" description="Polar residues" evidence="2">
    <location>
        <begin position="451"/>
        <end position="465"/>
    </location>
</feature>
<evidence type="ECO:0000256" key="3">
    <source>
        <dbReference type="SAM" id="Phobius"/>
    </source>
</evidence>
<dbReference type="Gene3D" id="1.10.10.10">
    <property type="entry name" value="Winged helix-like DNA-binding domain superfamily/Winged helix DNA-binding domain"/>
    <property type="match status" value="1"/>
</dbReference>
<dbReference type="RefSeq" id="WP_164448939.1">
    <property type="nucleotide sequence ID" value="NZ_SAIY01000008.1"/>
</dbReference>